<evidence type="ECO:0000256" key="1">
    <source>
        <dbReference type="SAM" id="Coils"/>
    </source>
</evidence>
<dbReference type="AlphaFoldDB" id="A0A8K0GKS1"/>
<reference evidence="3" key="1">
    <citation type="submission" date="2019-08" db="EMBL/GenBank/DDBJ databases">
        <title>The genome of the North American firefly Photinus pyralis.</title>
        <authorList>
            <consortium name="Photinus pyralis genome working group"/>
            <person name="Fallon T.R."/>
            <person name="Sander Lower S.E."/>
            <person name="Weng J.-K."/>
        </authorList>
    </citation>
    <scope>NUCLEOTIDE SEQUENCE</scope>
    <source>
        <strain evidence="3">TRF0915ILg1</strain>
        <tissue evidence="3">Whole body</tissue>
    </source>
</reference>
<evidence type="ECO:0000313" key="4">
    <source>
        <dbReference type="Proteomes" id="UP000801492"/>
    </source>
</evidence>
<gene>
    <name evidence="3" type="ORF">ILUMI_03110</name>
</gene>
<dbReference type="EMBL" id="VTPC01001115">
    <property type="protein sequence ID" value="KAF2903076.1"/>
    <property type="molecule type" value="Genomic_DNA"/>
</dbReference>
<sequence>MEKERENISSEPRNKHDIISEVKDLDGLNCLIEEKRISSESDKVSSDVEEKRIKRNKRQNAKKAKLSLTWDQYKSNDKKQDTKRQKQPNEEGLLVERTVEKSEKIRVCKQMCKKQESENEKEEIEINRAQEIEKSRRKEFFRDLSNTSLNYIGNQIGTQNHPYLNFTNRGVILKNQKPVSIAFL</sequence>
<feature type="region of interest" description="Disordered" evidence="2">
    <location>
        <begin position="36"/>
        <end position="93"/>
    </location>
</feature>
<accession>A0A8K0GKS1</accession>
<feature type="compositionally biased region" description="Basic residues" evidence="2">
    <location>
        <begin position="53"/>
        <end position="65"/>
    </location>
</feature>
<keyword evidence="1" id="KW-0175">Coiled coil</keyword>
<keyword evidence="4" id="KW-1185">Reference proteome</keyword>
<feature type="compositionally biased region" description="Basic and acidic residues" evidence="2">
    <location>
        <begin position="36"/>
        <end position="52"/>
    </location>
</feature>
<dbReference type="Proteomes" id="UP000801492">
    <property type="component" value="Unassembled WGS sequence"/>
</dbReference>
<name>A0A8K0GKS1_IGNLU</name>
<comment type="caution">
    <text evidence="3">The sequence shown here is derived from an EMBL/GenBank/DDBJ whole genome shotgun (WGS) entry which is preliminary data.</text>
</comment>
<feature type="coiled-coil region" evidence="1">
    <location>
        <begin position="105"/>
        <end position="134"/>
    </location>
</feature>
<proteinExistence type="predicted"/>
<evidence type="ECO:0000313" key="3">
    <source>
        <dbReference type="EMBL" id="KAF2903076.1"/>
    </source>
</evidence>
<protein>
    <submittedName>
        <fullName evidence="3">Uncharacterized protein</fullName>
    </submittedName>
</protein>
<feature type="compositionally biased region" description="Basic and acidic residues" evidence="2">
    <location>
        <begin position="74"/>
        <end position="89"/>
    </location>
</feature>
<evidence type="ECO:0000256" key="2">
    <source>
        <dbReference type="SAM" id="MobiDB-lite"/>
    </source>
</evidence>
<organism evidence="3 4">
    <name type="scientific">Ignelater luminosus</name>
    <name type="common">Cucubano</name>
    <name type="synonym">Pyrophorus luminosus</name>
    <dbReference type="NCBI Taxonomy" id="2038154"/>
    <lineage>
        <taxon>Eukaryota</taxon>
        <taxon>Metazoa</taxon>
        <taxon>Ecdysozoa</taxon>
        <taxon>Arthropoda</taxon>
        <taxon>Hexapoda</taxon>
        <taxon>Insecta</taxon>
        <taxon>Pterygota</taxon>
        <taxon>Neoptera</taxon>
        <taxon>Endopterygota</taxon>
        <taxon>Coleoptera</taxon>
        <taxon>Polyphaga</taxon>
        <taxon>Elateriformia</taxon>
        <taxon>Elateroidea</taxon>
        <taxon>Elateridae</taxon>
        <taxon>Agrypninae</taxon>
        <taxon>Pyrophorini</taxon>
        <taxon>Ignelater</taxon>
    </lineage>
</organism>